<dbReference type="EMBL" id="JANBPG010000863">
    <property type="protein sequence ID" value="KAJ1893244.1"/>
    <property type="molecule type" value="Genomic_DNA"/>
</dbReference>
<evidence type="ECO:0000313" key="1">
    <source>
        <dbReference type="EMBL" id="KAJ1893244.1"/>
    </source>
</evidence>
<sequence length="1632" mass="177431">MARSKAPSTAIDSEILPSMENFADIAQLLASECHDDSPRVECMKRAENVLQCLFRSRLMAIMNHYGYKDNEFTKKDLARVMVNIGLISSVTDDPVLAMASRVASKVKAEMPNIVCTKMQLSADSASNPDLLTDIAIDSISIDALVDISREGSILSNDSAAIAAAIACADAYFEDAMKTMSNSSVTECFSLAELYQDQLYADPEAADSPLSARQWTTRAATPPPPQPPAPVLQQQTATQKAQPSTSTSTFMPTITAAATATDNSAPASAKQSAATTSKVLVIDSTSATAGDAGQLLKKGKKKRSKRKSKGKKPDSSIGVVEAPTLAVMALDLTPAQPHMHVHKTATVKIAPPSRAVCTSASPAPTPAPAHSSATSLGKQADASSTLWNSDSVEEQKQVRRFWLEISDVQRQALILVEKEVVLARVRDHQNFSCSCNVCTRKREAIEHELDCLYDCYFEELQESVRRERMRMMVHEAEKKARSTIMSSVHAIAESMVIKMITERDPSKRKEDVQKSIHESIKQSRLNGSLFDSSLKETEAIIEGTMRKVAAAAAVSGIAKPIREGTPNVPNEVVNVGEAALAIKEWADGAFNFRREFGDESLQSDVESDEAFNNNDLFYTEHMLDTIDTFPTDSKKFFDMMERLAEYRMRREDALQDLVDGHGSSASAIEATYDAHTRSGMSSHTWVRRARESARQQRRCPDCHGEISECEEQPPCFPATTKASAMSTFVRKHPESGAIIHSLDSPGAEDFLNSLDDSDYEDIDDDDEEDDNDDDDDEDDEGDLEVDIEDELYDSDHDDEDEDDDDELDETDDDFDDLDSEGAEREAEEGRKVFQLFAARLFEQRVINAYREKVALDRQQNLIKELEEEEKRDAMKDKRKQIKKEQEKERKRKSQLKKEEERMAKESKVKAEQQRKREADEKKHQEMMAKKREQEIKMKKAQEERNRKILEEADRRMEKEKAERKRAEEEMYEKEKERNQAIEQKRQEELQKREKKQSAPAAATLSANLLVAATPGASVPVPVPISVSVSVSAAAGPTLPKAAVKPVSGAALFTAAAAAAAASAAAEIVPTSTPKTETNTATATAVASANANANAFLVGNVSGTVSPPPPSQPMHLHFPQHVPSPVIPEASVRLGGLHIDSLPPGNLERHLTLAASPASPLFRAPRPSVPLIHPFDMGNTSPSLSFGAPTRTRANSGSNLLHRMLPVSAPMQAPAASHAVSPEIDAEIMSILGRVMGSSTLQDDLIDGAEWRTEPSSGYSQSGGRSQLPSAPLMAPFGMGNSLVAPLSDMTIRRNSVPLNRLVGDSSKPASPDVPGGSRFQAPLGFESGDIEGVHSAYCALERFRRDMRASPAATGSDLFGGYQSAAELAKMHGKLKEADVWGVCVKHAQSNPSACWLNHTARAVSFARTGSVGNALGMSPTKPAAPESVMHLGGRIGSSTPLGHLSVISEDMLSAFSLQPPQAGNSPLPTNGIPRNMPLSHPQPHSPLTQSSQQQQQLGSARIPMMTPLGMSMTIQQQPPPPMTMPHAGTNYSPLSHASTNASLYFNQMHLHHPGSSLPPMLGAAAPQFALPSYQQPTPISAESQGFGLSFGQQPILPSSWSPAKSSLGGNFGDLAQQGAPLRPLQPQFHPMH</sequence>
<organism evidence="1 2">
    <name type="scientific">Kickxella alabastrina</name>
    <dbReference type="NCBI Taxonomy" id="61397"/>
    <lineage>
        <taxon>Eukaryota</taxon>
        <taxon>Fungi</taxon>
        <taxon>Fungi incertae sedis</taxon>
        <taxon>Zoopagomycota</taxon>
        <taxon>Kickxellomycotina</taxon>
        <taxon>Kickxellomycetes</taxon>
        <taxon>Kickxellales</taxon>
        <taxon>Kickxellaceae</taxon>
        <taxon>Kickxella</taxon>
    </lineage>
</organism>
<evidence type="ECO:0000313" key="2">
    <source>
        <dbReference type="Proteomes" id="UP001150581"/>
    </source>
</evidence>
<feature type="non-terminal residue" evidence="1">
    <location>
        <position position="1632"/>
    </location>
</feature>
<keyword evidence="2" id="KW-1185">Reference proteome</keyword>
<proteinExistence type="predicted"/>
<dbReference type="Proteomes" id="UP001150581">
    <property type="component" value="Unassembled WGS sequence"/>
</dbReference>
<comment type="caution">
    <text evidence="1">The sequence shown here is derived from an EMBL/GenBank/DDBJ whole genome shotgun (WGS) entry which is preliminary data.</text>
</comment>
<accession>A0ACC1IFL7</accession>
<gene>
    <name evidence="1" type="primary">NST1_1</name>
    <name evidence="1" type="ORF">LPJ66_005876</name>
</gene>
<protein>
    <submittedName>
        <fullName evidence="1">Stress response protein nst1</fullName>
    </submittedName>
</protein>
<name>A0ACC1IFL7_9FUNG</name>
<reference evidence="1" key="1">
    <citation type="submission" date="2022-07" db="EMBL/GenBank/DDBJ databases">
        <title>Phylogenomic reconstructions and comparative analyses of Kickxellomycotina fungi.</title>
        <authorList>
            <person name="Reynolds N.K."/>
            <person name="Stajich J.E."/>
            <person name="Barry K."/>
            <person name="Grigoriev I.V."/>
            <person name="Crous P."/>
            <person name="Smith M.E."/>
        </authorList>
    </citation>
    <scope>NUCLEOTIDE SEQUENCE</scope>
    <source>
        <strain evidence="1">Benny 63K</strain>
    </source>
</reference>